<organism evidence="1">
    <name type="scientific">mine drainage metagenome</name>
    <dbReference type="NCBI Taxonomy" id="410659"/>
    <lineage>
        <taxon>unclassified sequences</taxon>
        <taxon>metagenomes</taxon>
        <taxon>ecological metagenomes</taxon>
    </lineage>
</organism>
<proteinExistence type="predicted"/>
<dbReference type="AlphaFoldDB" id="A0A1J5P8U8"/>
<accession>A0A1J5P8U8</accession>
<comment type="caution">
    <text evidence="1">The sequence shown here is derived from an EMBL/GenBank/DDBJ whole genome shotgun (WGS) entry which is preliminary data.</text>
</comment>
<dbReference type="EMBL" id="MLJW01005773">
    <property type="protein sequence ID" value="OIQ67678.1"/>
    <property type="molecule type" value="Genomic_DNA"/>
</dbReference>
<sequence>MCAKPCDAEPPKNAATPVAAGQLEFEQLMLARDRQLRQRSTAGDCGRINIFENIGEGGTGQFGMGNL</sequence>
<gene>
    <name evidence="1" type="ORF">GALL_507400</name>
</gene>
<protein>
    <submittedName>
        <fullName evidence="1">Uncharacterized protein</fullName>
    </submittedName>
</protein>
<reference evidence="1" key="1">
    <citation type="submission" date="2016-10" db="EMBL/GenBank/DDBJ databases">
        <title>Sequence of Gallionella enrichment culture.</title>
        <authorList>
            <person name="Poehlein A."/>
            <person name="Muehling M."/>
            <person name="Daniel R."/>
        </authorList>
    </citation>
    <scope>NUCLEOTIDE SEQUENCE</scope>
</reference>
<evidence type="ECO:0000313" key="1">
    <source>
        <dbReference type="EMBL" id="OIQ67678.1"/>
    </source>
</evidence>
<name>A0A1J5P8U8_9ZZZZ</name>